<organism evidence="5 6">
    <name type="scientific">Pontibacter silvestris</name>
    <dbReference type="NCBI Taxonomy" id="2305183"/>
    <lineage>
        <taxon>Bacteria</taxon>
        <taxon>Pseudomonadati</taxon>
        <taxon>Bacteroidota</taxon>
        <taxon>Cytophagia</taxon>
        <taxon>Cytophagales</taxon>
        <taxon>Hymenobacteraceae</taxon>
        <taxon>Pontibacter</taxon>
    </lineage>
</organism>
<dbReference type="InterPro" id="IPR003313">
    <property type="entry name" value="AraC-bd"/>
</dbReference>
<proteinExistence type="predicted"/>
<evidence type="ECO:0000256" key="3">
    <source>
        <dbReference type="ARBA" id="ARBA00023163"/>
    </source>
</evidence>
<name>A0ABW4WT66_9BACT</name>
<dbReference type="RefSeq" id="WP_229959729.1">
    <property type="nucleotide sequence ID" value="NZ_JAJJWI010000006.1"/>
</dbReference>
<keyword evidence="1" id="KW-0805">Transcription regulation</keyword>
<dbReference type="Proteomes" id="UP001597369">
    <property type="component" value="Unassembled WGS sequence"/>
</dbReference>
<evidence type="ECO:0000259" key="4">
    <source>
        <dbReference type="PROSITE" id="PS01124"/>
    </source>
</evidence>
<dbReference type="InterPro" id="IPR037923">
    <property type="entry name" value="HTH-like"/>
</dbReference>
<comment type="caution">
    <text evidence="5">The sequence shown here is derived from an EMBL/GenBank/DDBJ whole genome shotgun (WGS) entry which is preliminary data.</text>
</comment>
<dbReference type="InterPro" id="IPR009057">
    <property type="entry name" value="Homeodomain-like_sf"/>
</dbReference>
<evidence type="ECO:0000313" key="5">
    <source>
        <dbReference type="EMBL" id="MFD2065406.1"/>
    </source>
</evidence>
<keyword evidence="6" id="KW-1185">Reference proteome</keyword>
<dbReference type="Pfam" id="PF02311">
    <property type="entry name" value="AraC_binding"/>
    <property type="match status" value="1"/>
</dbReference>
<dbReference type="Gene3D" id="1.10.10.60">
    <property type="entry name" value="Homeodomain-like"/>
    <property type="match status" value="1"/>
</dbReference>
<accession>A0ABW4WT66</accession>
<dbReference type="PROSITE" id="PS01124">
    <property type="entry name" value="HTH_ARAC_FAMILY_2"/>
    <property type="match status" value="1"/>
</dbReference>
<dbReference type="PANTHER" id="PTHR43280">
    <property type="entry name" value="ARAC-FAMILY TRANSCRIPTIONAL REGULATOR"/>
    <property type="match status" value="1"/>
</dbReference>
<keyword evidence="3" id="KW-0804">Transcription</keyword>
<evidence type="ECO:0000256" key="1">
    <source>
        <dbReference type="ARBA" id="ARBA00023015"/>
    </source>
</evidence>
<dbReference type="SMART" id="SM00342">
    <property type="entry name" value="HTH_ARAC"/>
    <property type="match status" value="1"/>
</dbReference>
<protein>
    <submittedName>
        <fullName evidence="5">AraC family transcriptional regulator</fullName>
    </submittedName>
</protein>
<sequence>MIVTSTAQATETCAALNKQEPVQVLYFNADLSERLVLPFGQHDIFVVKWLKQGSGTFTVDFTTQDIQPGRMFFVAPNAIHHLDTQQETTLEGWTLLIHLDYLADYGSNLVDLLYSQLQVQSLDIPLESQRKLDQIFNLLHTELQSQEAWKDTAVNAYLAILLTEFKRLSAATTPELKHLDSRYEEFLQLMHQDFKEVKDVESYAERVNLSTKQLNRICKEASGKTARQLIDYRIMLEARRLLHHTSLSVKEIAYELGFEEPSSFIKFFHRFSEHTPLQYRNLSAVDYHAHYSSVVS</sequence>
<evidence type="ECO:0000313" key="6">
    <source>
        <dbReference type="Proteomes" id="UP001597369"/>
    </source>
</evidence>
<dbReference type="PANTHER" id="PTHR43280:SF32">
    <property type="entry name" value="TRANSCRIPTIONAL REGULATORY PROTEIN"/>
    <property type="match status" value="1"/>
</dbReference>
<feature type="domain" description="HTH araC/xylS-type" evidence="4">
    <location>
        <begin position="184"/>
        <end position="282"/>
    </location>
</feature>
<keyword evidence="2" id="KW-0238">DNA-binding</keyword>
<dbReference type="SUPFAM" id="SSF46689">
    <property type="entry name" value="Homeodomain-like"/>
    <property type="match status" value="1"/>
</dbReference>
<dbReference type="Pfam" id="PF12833">
    <property type="entry name" value="HTH_18"/>
    <property type="match status" value="1"/>
</dbReference>
<dbReference type="InterPro" id="IPR018060">
    <property type="entry name" value="HTH_AraC"/>
</dbReference>
<evidence type="ECO:0000256" key="2">
    <source>
        <dbReference type="ARBA" id="ARBA00023125"/>
    </source>
</evidence>
<dbReference type="EMBL" id="JBHUHV010000002">
    <property type="protein sequence ID" value="MFD2065406.1"/>
    <property type="molecule type" value="Genomic_DNA"/>
</dbReference>
<dbReference type="SUPFAM" id="SSF51215">
    <property type="entry name" value="Regulatory protein AraC"/>
    <property type="match status" value="1"/>
</dbReference>
<reference evidence="6" key="1">
    <citation type="journal article" date="2019" name="Int. J. Syst. Evol. Microbiol.">
        <title>The Global Catalogue of Microorganisms (GCM) 10K type strain sequencing project: providing services to taxonomists for standard genome sequencing and annotation.</title>
        <authorList>
            <consortium name="The Broad Institute Genomics Platform"/>
            <consortium name="The Broad Institute Genome Sequencing Center for Infectious Disease"/>
            <person name="Wu L."/>
            <person name="Ma J."/>
        </authorList>
    </citation>
    <scope>NUCLEOTIDE SEQUENCE [LARGE SCALE GENOMIC DNA]</scope>
    <source>
        <strain evidence="6">JCM 16545</strain>
    </source>
</reference>
<gene>
    <name evidence="5" type="ORF">ACFSKU_00805</name>
</gene>